<protein>
    <submittedName>
        <fullName evidence="6">Mitochondrial substrate carrier family protein isoform 1</fullName>
    </submittedName>
</protein>
<name>A0A061EQB6_THECC</name>
<feature type="repeat" description="Solcar" evidence="4">
    <location>
        <begin position="28"/>
        <end position="111"/>
    </location>
</feature>
<keyword evidence="5" id="KW-0813">Transport</keyword>
<evidence type="ECO:0000256" key="2">
    <source>
        <dbReference type="ARBA" id="ARBA00022692"/>
    </source>
</evidence>
<dbReference type="Pfam" id="PF00153">
    <property type="entry name" value="Mito_carr"/>
    <property type="match status" value="3"/>
</dbReference>
<feature type="repeat" description="Solcar" evidence="4">
    <location>
        <begin position="233"/>
        <end position="314"/>
    </location>
</feature>
<dbReference type="eggNOG" id="KOG0765">
    <property type="taxonomic scope" value="Eukaryota"/>
</dbReference>
<dbReference type="InParanoid" id="A0A061EQB6"/>
<comment type="subcellular location">
    <subcellularLocation>
        <location evidence="1">Membrane</location>
        <topology evidence="1">Multi-pass membrane protein</topology>
    </subcellularLocation>
</comment>
<keyword evidence="3 4" id="KW-0472">Membrane</keyword>
<dbReference type="Proteomes" id="UP000026915">
    <property type="component" value="Chromosome 4"/>
</dbReference>
<comment type="similarity">
    <text evidence="5">Belongs to the mitochondrial carrier (TC 2.A.29) family.</text>
</comment>
<proteinExistence type="inferred from homology"/>
<evidence type="ECO:0000313" key="6">
    <source>
        <dbReference type="EMBL" id="EOY06863.1"/>
    </source>
</evidence>
<accession>A0A061EQB6</accession>
<keyword evidence="7" id="KW-1185">Reference proteome</keyword>
<reference evidence="6 7" key="1">
    <citation type="journal article" date="2013" name="Genome Biol.">
        <title>The genome sequence of the most widely cultivated cacao type and its use to identify candidate genes regulating pod color.</title>
        <authorList>
            <person name="Motamayor J.C."/>
            <person name="Mockaitis K."/>
            <person name="Schmutz J."/>
            <person name="Haiminen N."/>
            <person name="Iii D.L."/>
            <person name="Cornejo O."/>
            <person name="Findley S.D."/>
            <person name="Zheng P."/>
            <person name="Utro F."/>
            <person name="Royaert S."/>
            <person name="Saski C."/>
            <person name="Jenkins J."/>
            <person name="Podicheti R."/>
            <person name="Zhao M."/>
            <person name="Scheffler B.E."/>
            <person name="Stack J.C."/>
            <person name="Feltus F.A."/>
            <person name="Mustiga G.M."/>
            <person name="Amores F."/>
            <person name="Phillips W."/>
            <person name="Marelli J.P."/>
            <person name="May G.D."/>
            <person name="Shapiro H."/>
            <person name="Ma J."/>
            <person name="Bustamante C.D."/>
            <person name="Schnell R.J."/>
            <person name="Main D."/>
            <person name="Gilbert D."/>
            <person name="Parida L."/>
            <person name="Kuhn D.N."/>
        </authorList>
    </citation>
    <scope>NUCLEOTIDE SEQUENCE [LARGE SCALE GENOMIC DNA]</scope>
    <source>
        <strain evidence="7">cv. Matina 1-6</strain>
    </source>
</reference>
<dbReference type="Gramene" id="EOY06863">
    <property type="protein sequence ID" value="EOY06863"/>
    <property type="gene ID" value="TCM_021459"/>
</dbReference>
<organism evidence="6 7">
    <name type="scientific">Theobroma cacao</name>
    <name type="common">Cacao</name>
    <name type="synonym">Cocoa</name>
    <dbReference type="NCBI Taxonomy" id="3641"/>
    <lineage>
        <taxon>Eukaryota</taxon>
        <taxon>Viridiplantae</taxon>
        <taxon>Streptophyta</taxon>
        <taxon>Embryophyta</taxon>
        <taxon>Tracheophyta</taxon>
        <taxon>Spermatophyta</taxon>
        <taxon>Magnoliopsida</taxon>
        <taxon>eudicotyledons</taxon>
        <taxon>Gunneridae</taxon>
        <taxon>Pentapetalae</taxon>
        <taxon>rosids</taxon>
        <taxon>malvids</taxon>
        <taxon>Malvales</taxon>
        <taxon>Malvaceae</taxon>
        <taxon>Byttnerioideae</taxon>
        <taxon>Theobroma</taxon>
    </lineage>
</organism>
<dbReference type="InterPro" id="IPR023395">
    <property type="entry name" value="MCP_dom_sf"/>
</dbReference>
<sequence>MAAETEVITAPELFLADTEINWARLDKTSFHVVGAILFTAQQALIHPTAVVKTRMQVADSRFAHMPGMLVFNHILRNDGIPGIFRGFGTSAIGSLPGRVLALTSLEMSKDLMLKYTEGLDMAAATLIGLANGMAGMFSSLISSLYFVPLDVICQRLMMQGLPGATFYNDPFDVARKVIKAEGFRGLYRGFGLTALTNSPASALWSGAYGAAQRIIWRSLGYRDDAEKKPSHMEMVTVQATAGMVAGACSSAITTPIDTVMDDYGVGRPSVLKTTKTLLKEDGWWGFYRGFGPRFLNMSLYGTTMIVTYELIKRLSIKASVMF</sequence>
<evidence type="ECO:0000256" key="5">
    <source>
        <dbReference type="RuleBase" id="RU000488"/>
    </source>
</evidence>
<evidence type="ECO:0000313" key="7">
    <source>
        <dbReference type="Proteomes" id="UP000026915"/>
    </source>
</evidence>
<evidence type="ECO:0000256" key="3">
    <source>
        <dbReference type="ARBA" id="ARBA00023136"/>
    </source>
</evidence>
<evidence type="ECO:0000256" key="1">
    <source>
        <dbReference type="ARBA" id="ARBA00004141"/>
    </source>
</evidence>
<dbReference type="EMBL" id="CM001882">
    <property type="protein sequence ID" value="EOY06863.1"/>
    <property type="molecule type" value="Genomic_DNA"/>
</dbReference>
<dbReference type="PANTHER" id="PTHR46080">
    <property type="entry name" value="MITOCHONDRIAL SUBSTRATE CARRIER FAMILY PROTEIN J"/>
    <property type="match status" value="1"/>
</dbReference>
<evidence type="ECO:0000256" key="4">
    <source>
        <dbReference type="PROSITE-ProRule" id="PRU00282"/>
    </source>
</evidence>
<dbReference type="SUPFAM" id="SSF103506">
    <property type="entry name" value="Mitochondrial carrier"/>
    <property type="match status" value="1"/>
</dbReference>
<feature type="repeat" description="Solcar" evidence="4">
    <location>
        <begin position="126"/>
        <end position="214"/>
    </location>
</feature>
<dbReference type="InterPro" id="IPR018108">
    <property type="entry name" value="MCP_transmembrane"/>
</dbReference>
<gene>
    <name evidence="6" type="ORF">TCM_021459</name>
</gene>
<dbReference type="HOGENOM" id="CLU_015166_3_3_1"/>
<keyword evidence="2 4" id="KW-0812">Transmembrane</keyword>
<dbReference type="GO" id="GO:0016020">
    <property type="term" value="C:membrane"/>
    <property type="evidence" value="ECO:0007669"/>
    <property type="project" value="UniProtKB-SubCell"/>
</dbReference>
<dbReference type="PANTHER" id="PTHR46080:SF5">
    <property type="entry name" value="OS01G0329400 PROTEIN"/>
    <property type="match status" value="1"/>
</dbReference>
<dbReference type="Gene3D" id="1.50.40.10">
    <property type="entry name" value="Mitochondrial carrier domain"/>
    <property type="match status" value="1"/>
</dbReference>
<dbReference type="AlphaFoldDB" id="A0A061EQB6"/>
<dbReference type="PROSITE" id="PS50920">
    <property type="entry name" value="SOLCAR"/>
    <property type="match status" value="3"/>
</dbReference>
<dbReference type="OMA" id="VSCVYYV"/>